<dbReference type="Proteomes" id="UP000286990">
    <property type="component" value="Unassembled WGS sequence"/>
</dbReference>
<evidence type="ECO:0000256" key="2">
    <source>
        <dbReference type="ARBA" id="ARBA00022801"/>
    </source>
</evidence>
<dbReference type="PANTHER" id="PTHR43817:SF1">
    <property type="entry name" value="HYDROLASE, FAMILY 43, PUTATIVE (AFU_ORTHOLOGUE AFUA_3G01660)-RELATED"/>
    <property type="match status" value="1"/>
</dbReference>
<feature type="chain" id="PRO_5019009837" description="Beta-mannosidase-like galactose-binding domain-containing protein" evidence="3">
    <location>
        <begin position="30"/>
        <end position="1095"/>
    </location>
</feature>
<keyword evidence="2" id="KW-0378">Hydrolase</keyword>
<dbReference type="SUPFAM" id="SSF49785">
    <property type="entry name" value="Galactose-binding domain-like"/>
    <property type="match status" value="1"/>
</dbReference>
<dbReference type="AlphaFoldDB" id="A0A426RL28"/>
<accession>A0A426RL28</accession>
<dbReference type="PANTHER" id="PTHR43817">
    <property type="entry name" value="GLYCOSYL HYDROLASE"/>
    <property type="match status" value="1"/>
</dbReference>
<dbReference type="RefSeq" id="WP_125221459.1">
    <property type="nucleotide sequence ID" value="NZ_QUSX01000001.1"/>
</dbReference>
<gene>
    <name evidence="5" type="ORF">DZC72_03315</name>
</gene>
<dbReference type="Gene3D" id="2.60.120.260">
    <property type="entry name" value="Galactose-binding domain-like"/>
    <property type="match status" value="1"/>
</dbReference>
<dbReference type="NCBIfam" id="NF045579">
    <property type="entry name" value="rhamnoside_JR"/>
    <property type="match status" value="1"/>
</dbReference>
<comment type="caution">
    <text evidence="5">The sequence shown here is derived from an EMBL/GenBank/DDBJ whole genome shotgun (WGS) entry which is preliminary data.</text>
</comment>
<keyword evidence="6" id="KW-1185">Reference proteome</keyword>
<dbReference type="InterPro" id="IPR008979">
    <property type="entry name" value="Galactose-bd-like_sf"/>
</dbReference>
<feature type="domain" description="Beta-mannosidase-like galactose-binding" evidence="4">
    <location>
        <begin position="981"/>
        <end position="1060"/>
    </location>
</feature>
<dbReference type="Pfam" id="PF22666">
    <property type="entry name" value="Glyco_hydro_2_N2"/>
    <property type="match status" value="1"/>
</dbReference>
<reference evidence="6" key="2">
    <citation type="submission" date="2018-12" db="EMBL/GenBank/DDBJ databases">
        <title>Maribacter lutimaris sp. nov., isolated from marine sediment.</title>
        <authorList>
            <person name="Kim K.K."/>
        </authorList>
    </citation>
    <scope>NUCLEOTIDE SEQUENCE [LARGE SCALE GENOMIC DNA]</scope>
    <source>
        <strain evidence="6">PoM-212</strain>
    </source>
</reference>
<evidence type="ECO:0000313" key="6">
    <source>
        <dbReference type="Proteomes" id="UP000286990"/>
    </source>
</evidence>
<keyword evidence="1 3" id="KW-0732">Signal</keyword>
<organism evidence="5 6">
    <name type="scientific">Maribacter algicola</name>
    <dbReference type="NCBI Taxonomy" id="2498892"/>
    <lineage>
        <taxon>Bacteria</taxon>
        <taxon>Pseudomonadati</taxon>
        <taxon>Bacteroidota</taxon>
        <taxon>Flavobacteriia</taxon>
        <taxon>Flavobacteriales</taxon>
        <taxon>Flavobacteriaceae</taxon>
        <taxon>Maribacter</taxon>
    </lineage>
</organism>
<dbReference type="OrthoDB" id="9761519at2"/>
<evidence type="ECO:0000259" key="4">
    <source>
        <dbReference type="Pfam" id="PF22666"/>
    </source>
</evidence>
<evidence type="ECO:0000313" key="5">
    <source>
        <dbReference type="EMBL" id="RRQ49639.1"/>
    </source>
</evidence>
<evidence type="ECO:0000256" key="1">
    <source>
        <dbReference type="ARBA" id="ARBA00022729"/>
    </source>
</evidence>
<dbReference type="GO" id="GO:0004553">
    <property type="term" value="F:hydrolase activity, hydrolyzing O-glycosyl compounds"/>
    <property type="evidence" value="ECO:0007669"/>
    <property type="project" value="UniProtKB-ARBA"/>
</dbReference>
<reference evidence="6" key="1">
    <citation type="submission" date="2018-08" db="EMBL/GenBank/DDBJ databases">
        <authorList>
            <person name="Khan S.A."/>
            <person name="J S.E."/>
        </authorList>
    </citation>
    <scope>NUCLEOTIDE SEQUENCE [LARGE SCALE GENOMIC DNA]</scope>
    <source>
        <strain evidence="6">PoM-212</strain>
    </source>
</reference>
<proteinExistence type="predicted"/>
<evidence type="ECO:0000256" key="3">
    <source>
        <dbReference type="SAM" id="SignalP"/>
    </source>
</evidence>
<dbReference type="InterPro" id="IPR054593">
    <property type="entry name" value="Beta-mannosidase-like_N2"/>
</dbReference>
<feature type="signal peptide" evidence="3">
    <location>
        <begin position="1"/>
        <end position="29"/>
    </location>
</feature>
<dbReference type="EMBL" id="QUSX01000001">
    <property type="protein sequence ID" value="RRQ49639.1"/>
    <property type="molecule type" value="Genomic_DNA"/>
</dbReference>
<protein>
    <recommendedName>
        <fullName evidence="4">Beta-mannosidase-like galactose-binding domain-containing protein</fullName>
    </recommendedName>
</protein>
<sequence>MKENRSKYQLALPILCVLLLLFTSCEVTNEQPSLNFTKLQEDFSQPTDDNTLWCYWYWIGDDISKEGITKDLEAMKKAGIGAALIGNINPDEEDGKVPMLSEDWWGHMVHAVNEGKRLGVDIGAFNCPGWSQSGGPWVKPEMAMRYMTFSEAKVKGGKEVKVKLAKPTSEFQDTYVLAFPSIASEVKTLSNSNAKINVTPAIKNVDKLIDRDTTTVAGFLKSVENYQVDITANEAFVARSLRLIPSTDEFKAKCEVYANTDGTYTKIKSFDIDRSKLTPNVGPDRYAPILVALPETQAKEFRIKFKAEGNVFQSNTYPNAKIEAWNLSEIVFSEAVGLEAYSEKSLGKMHPTPFPSWDSYLWEQQEAIDKSSLKIAKDQVINVTDKMEADGTLSWNAPEGEWTIQRFGMTPTGTKNAPSAPQGKGYEIDKMSEELVRFHFEQFIGKFIDKIPEENKSAFKYVIADSYEMGSQNWTDNFEETFESTYGYDPLPFLPVYTGKIVHSLEDSERFLWDVRRLVADKVAYEYVGGLRKVSQENNLKLWLENYGHWGFPSEFLMYGGQSSLVSGEFWNEGTLGNIECKAASSAAHIYGKPMVSAEAFTAAHRSYVRHPALLKKRGDWSYTEGINHFVLHLYIHQPDDARVPGVNAWFSTEFNRHNTWFEKSKAYFDYLRRCQHLLQQGNYAADICYFIGENTPLMTGPTNPKIPKGYSHDFINAEVILNDMKVENGDLVLSNGMRYKMMVLPSLNTMRPELLEKIESLIRKGGKVYGSHPEKSPSLQNYPESDNTVENLAQKMWQDASSKIQTYGDGTILQNMALDSALTHLKIPKDVDLNADVPVLWTHRSLPGMDIYFLTNQGDEKLEFAPSFRVKGLKPQLWDAMTGTIRHLSEYTQTKNHTKVPLVLQPGQSWFVVFTSKENNAVADAYQTNFPKNKVVQELNTNWELNFSDKTIGPEETIQLDNLMDWTQSENPKVKYYSGTATYSTTFEINKEEKTEYLLDLGQLGVMASIKLNGTEIGTSWMPPHVLKLGDVLQEGENQLEVEVVNVWRNRLTGDAQLPDQEKSTWVTDDWITEDEALIPSGLMGPVTIKRLVE</sequence>
<dbReference type="Pfam" id="PF17132">
    <property type="entry name" value="Glyco_hydro_106"/>
    <property type="match status" value="1"/>
</dbReference>
<dbReference type="PROSITE" id="PS51257">
    <property type="entry name" value="PROKAR_LIPOPROTEIN"/>
    <property type="match status" value="1"/>
</dbReference>
<name>A0A426RL28_9FLAO</name>